<keyword evidence="9 14" id="KW-0496">Mitochondrion</keyword>
<dbReference type="GO" id="GO:0015078">
    <property type="term" value="F:proton transmembrane transporter activity"/>
    <property type="evidence" value="ECO:0007669"/>
    <property type="project" value="InterPro"/>
</dbReference>
<dbReference type="PANTHER" id="PTHR39937">
    <property type="entry name" value="ATP SYNTHASE PROTEIN 8"/>
    <property type="match status" value="1"/>
</dbReference>
<dbReference type="AlphaFoldDB" id="A0A4Y5UM42"/>
<evidence type="ECO:0000313" key="17">
    <source>
        <dbReference type="EMBL" id="QDC33640.1"/>
    </source>
</evidence>
<accession>A0A4Y5UM42</accession>
<keyword evidence="11" id="KW-0066">ATP synthesis</keyword>
<evidence type="ECO:0000256" key="12">
    <source>
        <dbReference type="ARBA" id="ARBA00053067"/>
    </source>
</evidence>
<dbReference type="EMBL" id="MH823735">
    <property type="protein sequence ID" value="QDC33640.1"/>
    <property type="molecule type" value="Genomic_DNA"/>
</dbReference>
<name>A0A4Y5UM42_9TELE</name>
<keyword evidence="6 14" id="KW-0375">Hydrogen ion transport</keyword>
<sequence>MPQLNPSPWFSTLVLSWVVFLVIIPPKILAHAFPNKPAPKDTNETSTFNWNWPWQ</sequence>
<dbReference type="InterPro" id="IPR001421">
    <property type="entry name" value="ATP8_metazoa"/>
</dbReference>
<evidence type="ECO:0000256" key="9">
    <source>
        <dbReference type="ARBA" id="ARBA00023128"/>
    </source>
</evidence>
<evidence type="ECO:0000256" key="5">
    <source>
        <dbReference type="ARBA" id="ARBA00022692"/>
    </source>
</evidence>
<dbReference type="EMBL" id="MH823736">
    <property type="protein sequence ID" value="QDC33653.1"/>
    <property type="molecule type" value="Genomic_DNA"/>
</dbReference>
<feature type="chain" id="PRO_5033458950" description="ATP synthase complex subunit 8" evidence="16">
    <location>
        <begin position="31"/>
        <end position="55"/>
    </location>
</feature>
<dbReference type="PANTHER" id="PTHR39937:SF1">
    <property type="entry name" value="ATP SYNTHASE PROTEIN 8"/>
    <property type="match status" value="1"/>
</dbReference>
<evidence type="ECO:0000256" key="10">
    <source>
        <dbReference type="ARBA" id="ARBA00023136"/>
    </source>
</evidence>
<evidence type="ECO:0000256" key="3">
    <source>
        <dbReference type="ARBA" id="ARBA00022448"/>
    </source>
</evidence>
<evidence type="ECO:0000256" key="2">
    <source>
        <dbReference type="ARBA" id="ARBA00008892"/>
    </source>
</evidence>
<dbReference type="GO" id="GO:0015986">
    <property type="term" value="P:proton motive force-driven ATP synthesis"/>
    <property type="evidence" value="ECO:0007669"/>
    <property type="project" value="InterPro"/>
</dbReference>
<keyword evidence="4 14" id="KW-0138">CF(0)</keyword>
<evidence type="ECO:0000256" key="8">
    <source>
        <dbReference type="ARBA" id="ARBA00023065"/>
    </source>
</evidence>
<evidence type="ECO:0000256" key="6">
    <source>
        <dbReference type="ARBA" id="ARBA00022781"/>
    </source>
</evidence>
<comment type="function">
    <text evidence="12">Subunit 8, of the mitochondrial membrane ATP synthase complex (F(1)F(0) ATP synthase or Complex V) that produces ATP from ADP in the presence of a proton gradient across the membrane which is generated by electron transport complexes of the respiratory chain. ATP synthase complex consist of a soluble F(1) head domain - the catalytic core - and a membrane F(1) domain - the membrane proton channel. These two domains are linked by a central stalk rotating inside the F(1) region and a stationary peripheral stalk. During catalysis, ATP synthesis in the catalytic domain of F(1) is coupled via a rotary mechanism of the central stalk subunits to proton translocation. In vivo, can only synthesize ATP although its ATP hydrolase activity can be activated artificially in vitro. Part of the complex F(0) domain.</text>
</comment>
<dbReference type="GO" id="GO:0045259">
    <property type="term" value="C:proton-transporting ATP synthase complex"/>
    <property type="evidence" value="ECO:0007669"/>
    <property type="project" value="UniProtKB-KW"/>
</dbReference>
<keyword evidence="8 14" id="KW-0406">Ion transport</keyword>
<dbReference type="InterPro" id="IPR050635">
    <property type="entry name" value="ATPase_protein_8"/>
</dbReference>
<comment type="subcellular location">
    <subcellularLocation>
        <location evidence="1 14">Mitochondrion membrane</location>
        <topology evidence="1 14">Single-pass membrane protein</topology>
    </subcellularLocation>
</comment>
<evidence type="ECO:0000256" key="11">
    <source>
        <dbReference type="ARBA" id="ARBA00023310"/>
    </source>
</evidence>
<evidence type="ECO:0000256" key="7">
    <source>
        <dbReference type="ARBA" id="ARBA00022989"/>
    </source>
</evidence>
<comment type="similarity">
    <text evidence="2 14">Belongs to the ATPase protein 8 family.</text>
</comment>
<organism evidence="18">
    <name type="scientific">Uranoscopus cognatus</name>
    <dbReference type="NCBI Taxonomy" id="1633488"/>
    <lineage>
        <taxon>Eukaryota</taxon>
        <taxon>Metazoa</taxon>
        <taxon>Chordata</taxon>
        <taxon>Craniata</taxon>
        <taxon>Vertebrata</taxon>
        <taxon>Euteleostomi</taxon>
        <taxon>Actinopterygii</taxon>
        <taxon>Neopterygii</taxon>
        <taxon>Teleostei</taxon>
        <taxon>Neoteleostei</taxon>
        <taxon>Acanthomorphata</taxon>
        <taxon>Eupercaria</taxon>
        <taxon>Uranoscopiformes</taxon>
        <taxon>Uranoscopidae</taxon>
        <taxon>Uranoscopus</taxon>
    </lineage>
</organism>
<keyword evidence="10" id="KW-0472">Membrane</keyword>
<evidence type="ECO:0000313" key="18">
    <source>
        <dbReference type="EMBL" id="QDC33653.1"/>
    </source>
</evidence>
<keyword evidence="3 14" id="KW-0813">Transport</keyword>
<proteinExistence type="inferred from homology"/>
<evidence type="ECO:0000256" key="13">
    <source>
        <dbReference type="ARBA" id="ARBA00064647"/>
    </source>
</evidence>
<dbReference type="GO" id="GO:0031966">
    <property type="term" value="C:mitochondrial membrane"/>
    <property type="evidence" value="ECO:0007669"/>
    <property type="project" value="UniProtKB-SubCell"/>
</dbReference>
<keyword evidence="7" id="KW-1133">Transmembrane helix</keyword>
<protein>
    <recommendedName>
        <fullName evidence="14">ATP synthase complex subunit 8</fullName>
    </recommendedName>
</protein>
<evidence type="ECO:0000256" key="15">
    <source>
        <dbReference type="SAM" id="MobiDB-lite"/>
    </source>
</evidence>
<evidence type="ECO:0000256" key="1">
    <source>
        <dbReference type="ARBA" id="ARBA00004304"/>
    </source>
</evidence>
<evidence type="ECO:0000256" key="4">
    <source>
        <dbReference type="ARBA" id="ARBA00022547"/>
    </source>
</evidence>
<gene>
    <name evidence="18" type="primary">ATP8</name>
</gene>
<feature type="signal peptide" evidence="16">
    <location>
        <begin position="1"/>
        <end position="30"/>
    </location>
</feature>
<evidence type="ECO:0000256" key="14">
    <source>
        <dbReference type="RuleBase" id="RU003661"/>
    </source>
</evidence>
<comment type="subunit">
    <text evidence="13">Component of the ATP synthase complex composed at least of ATP5F1A/subunit alpha, ATP5F1B/subunit beta, ATP5MC1/subunit c (homooctomer), MT-ATP6/subunit a, MT-ATP8/subunit 8, ATP5ME/subunit e, ATP5MF/subunit f, ATP5MG/subunit g, ATP5MK/subunit k, ATP5MJ/subunit j, ATP5F1C/subunit gamma, ATP5F1D/subunit delta, ATP5F1E/subunit epsilon, ATP5PF/subunit F6, ATP5PB/subunit b, ATP5PD/subunit d, ATP5PO/subunit OSCP. ATP synthase complex consists of a soluble F(1) head domain (subunits alpha(3) and beta(3)) - the catalytic core - and a membrane F(0) domain - the membrane proton channel (subunits c, a, 8, e, f, g, k and j). These two domains are linked by a central stalk (subunits gamma, delta, and epsilon) rotating inside the F1 region and a stationary peripheral stalk (subunits F6, b, d, and OSCP).</text>
</comment>
<evidence type="ECO:0000256" key="16">
    <source>
        <dbReference type="SAM" id="SignalP"/>
    </source>
</evidence>
<keyword evidence="16" id="KW-0732">Signal</keyword>
<geneLocation type="mitochondrion" evidence="18"/>
<feature type="compositionally biased region" description="Polar residues" evidence="15">
    <location>
        <begin position="44"/>
        <end position="55"/>
    </location>
</feature>
<feature type="region of interest" description="Disordered" evidence="15">
    <location>
        <begin position="35"/>
        <end position="55"/>
    </location>
</feature>
<dbReference type="Pfam" id="PF00895">
    <property type="entry name" value="ATP-synt_8"/>
    <property type="match status" value="1"/>
</dbReference>
<reference evidence="18" key="1">
    <citation type="journal article" date="2019" name="Mitochondrial DNA Part B Resour">
        <title>Four whole mitogenome sequences of yellowtail stargazers (Uranoscopus cognatus cantor 1849) from East Peninsular Malaysia and West Coast of Thailand.</title>
        <authorList>
            <person name="Gan H.M."/>
            <person name="Nur Ilham Syahadah M.Y."/>
            <person name="Vilasri V."/>
            <person name="Tun Nurul Aimi M.J."/>
            <person name="Tan M.P."/>
        </authorList>
    </citation>
    <scope>NUCLEOTIDE SEQUENCE</scope>
    <source>
        <strain evidence="17">THNHM-F0014643</strain>
        <strain evidence="18">THNHM-F0014811</strain>
        <tissue evidence="18">Fin clip</tissue>
    </source>
</reference>
<keyword evidence="5 14" id="KW-0812">Transmembrane</keyword>